<feature type="transmembrane region" description="Helical" evidence="9">
    <location>
        <begin position="284"/>
        <end position="308"/>
    </location>
</feature>
<protein>
    <recommendedName>
        <fullName evidence="10">Fungal lipase-type domain-containing protein</fullName>
    </recommendedName>
</protein>
<keyword evidence="3" id="KW-0934">Plastid</keyword>
<name>A0A6U9YWD2_9STRA</name>
<evidence type="ECO:0000256" key="6">
    <source>
        <dbReference type="ARBA" id="ARBA00022963"/>
    </source>
</evidence>
<reference evidence="11" key="1">
    <citation type="submission" date="2021-01" db="EMBL/GenBank/DDBJ databases">
        <authorList>
            <person name="Corre E."/>
            <person name="Pelletier E."/>
            <person name="Niang G."/>
            <person name="Scheremetjew M."/>
            <person name="Finn R."/>
            <person name="Kale V."/>
            <person name="Holt S."/>
            <person name="Cochrane G."/>
            <person name="Meng A."/>
            <person name="Brown T."/>
            <person name="Cohen L."/>
        </authorList>
    </citation>
    <scope>NUCLEOTIDE SEQUENCE</scope>
    <source>
        <strain evidence="11">10249 10 AB</strain>
    </source>
</reference>
<sequence>MSRDNAGIMDRNRKERVKNPFDDHYQDDGTREGTSSVDGIGQQPRFDTKLAFAFEDERQQKYTKTRQGRSAPLVFSNPFQDQIASDGNRGVAVAGGGGDIEKASEEYFGRMTNLPSDATLSSIKSPQRNFYETGTTASNDMSPLLPDDLSRGYQSSSSFSPSLRSGRSRRKVTIPTKIFTGHMTQTSPYGSRKRLSLSSNESQRTGSDKHRRNGRSSHRKSDVVMTELAHGDDNEHPEQVQMEYKYILLEDLGTATSWIILVLPYATFFFSIVLFYFISVPVAAMGSVVTALRISCFLVTFSFIVFWIRQMEILQSCCSAFCSKNFRCVFGLIRRCFFKRDDTKEKEKEDNVDEMYWWENPWVLFPERYYVLPLLVSSLLVLEPTLVVIYFFPTLGTPTWYAVAYASTGVGIQACAFIYLCLIQGFRYHTGERSKRRADLQRKALQLRRAVKFVDGSKDEHTAFINSPKVVQNYYDEFGDIDGSAFTEHLRLPNDPCADGWADFFLPKLLLLTIGVLSAAMTSFSMTTIEKEIPDGSKGFVANGTLFIIGSILYATTLSVFTLLTISALYTTGEKLKREPFLGTRPAQLAYRILFAHSGLAIAGLGIASMQYIEQIKGTLQNESIATIINHENSSLSYLEDISFPGMFGRLVCLTSQVVITAFIFLPPHTMDFEEDPGDDENELTELQILKKNKKYKRLVVHLAKESKTWRIFPCPILRLDDASSPFQDNMFQVYKDFHTDRDTHQRGLVSIGPYIPLFCAEIACWLNEASWQAYNSPVESTERRNFGNSFDKEDFVGWMRLDLIGLQLEGYVYDERTNTQAYIATNSAPQVDGEEDSVIVVSFRGTSDATNLKTDFRFRQVPLHDQITGIGESAFRVFPDRFEISDADGWIWNTNTAKPDDHREYVKCVDCWTETKLPCTPTYTTSTPQEERRRTYSVGNFDGVVSKETAEILKGAPLARNSFPMVHEGFQDAYSEIRKQLFELLLPVLQRQLAKSIESSATSKSGSARATVKKPLALPKIYCTGHSLGGSLAQLFALDLATNCELVLPVQQSQPQPPPPPLFPSSSFGNSKSTAATEQPSRDLRVQPAIGVYTYGQPRVGNRAFSRLYKQRVPHSFRVVNEGDAFTTIPNYFWCGGLYKHAGLEVILDAGMTGNVLVGPTVVETLFRFHKVRTNVMAHQMERYRECLECIFDSSQLLEYYRDHNIAYEELRQSSGMNDDGRQDEDRHETKEEIPPNDGLDWYVDNPLRQGEITEKDGLDWYS</sequence>
<evidence type="ECO:0000256" key="8">
    <source>
        <dbReference type="SAM" id="MobiDB-lite"/>
    </source>
</evidence>
<dbReference type="GO" id="GO:0009507">
    <property type="term" value="C:chloroplast"/>
    <property type="evidence" value="ECO:0007669"/>
    <property type="project" value="UniProtKB-SubCell"/>
</dbReference>
<dbReference type="EMBL" id="HBIX01014033">
    <property type="protein sequence ID" value="CAE0717575.1"/>
    <property type="molecule type" value="Transcribed_RNA"/>
</dbReference>
<feature type="compositionally biased region" description="Low complexity" evidence="8">
    <location>
        <begin position="151"/>
        <end position="165"/>
    </location>
</feature>
<comment type="subcellular location">
    <subcellularLocation>
        <location evidence="1">Plastid</location>
        <location evidence="1">Chloroplast</location>
    </subcellularLocation>
</comment>
<feature type="transmembrane region" description="Helical" evidence="9">
    <location>
        <begin position="546"/>
        <end position="570"/>
    </location>
</feature>
<feature type="region of interest" description="Disordered" evidence="8">
    <location>
        <begin position="1"/>
        <end position="43"/>
    </location>
</feature>
<keyword evidence="9" id="KW-1133">Transmembrane helix</keyword>
<keyword evidence="9" id="KW-0812">Transmembrane</keyword>
<dbReference type="PANTHER" id="PTHR31403:SF7">
    <property type="entry name" value="PHOSPHOLIPASE A1-IGAMMA3, CHLOROPLASTIC"/>
    <property type="match status" value="1"/>
</dbReference>
<evidence type="ECO:0000256" key="7">
    <source>
        <dbReference type="ARBA" id="ARBA00023098"/>
    </source>
</evidence>
<feature type="compositionally biased region" description="Polar residues" evidence="8">
    <location>
        <begin position="1070"/>
        <end position="1080"/>
    </location>
</feature>
<feature type="transmembrane region" description="Helical" evidence="9">
    <location>
        <begin position="258"/>
        <end position="278"/>
    </location>
</feature>
<feature type="domain" description="Fungal lipase-type" evidence="10">
    <location>
        <begin position="964"/>
        <end position="1044"/>
    </location>
</feature>
<dbReference type="AlphaFoldDB" id="A0A6U9YWD2"/>
<dbReference type="InterPro" id="IPR029058">
    <property type="entry name" value="AB_hydrolase_fold"/>
</dbReference>
<dbReference type="CDD" id="cd00519">
    <property type="entry name" value="Lipase_3"/>
    <property type="match status" value="1"/>
</dbReference>
<evidence type="ECO:0000256" key="4">
    <source>
        <dbReference type="ARBA" id="ARBA00022801"/>
    </source>
</evidence>
<organism evidence="11">
    <name type="scientific">Pseudo-nitzschia australis</name>
    <dbReference type="NCBI Taxonomy" id="44445"/>
    <lineage>
        <taxon>Eukaryota</taxon>
        <taxon>Sar</taxon>
        <taxon>Stramenopiles</taxon>
        <taxon>Ochrophyta</taxon>
        <taxon>Bacillariophyta</taxon>
        <taxon>Bacillariophyceae</taxon>
        <taxon>Bacillariophycidae</taxon>
        <taxon>Bacillariales</taxon>
        <taxon>Bacillariaceae</taxon>
        <taxon>Pseudo-nitzschia</taxon>
    </lineage>
</organism>
<feature type="transmembrane region" description="Helical" evidence="9">
    <location>
        <begin position="509"/>
        <end position="526"/>
    </location>
</feature>
<feature type="compositionally biased region" description="Basic residues" evidence="8">
    <location>
        <begin position="209"/>
        <end position="218"/>
    </location>
</feature>
<keyword evidence="9" id="KW-0472">Membrane</keyword>
<evidence type="ECO:0000256" key="2">
    <source>
        <dbReference type="ARBA" id="ARBA00022528"/>
    </source>
</evidence>
<dbReference type="PANTHER" id="PTHR31403">
    <property type="entry name" value="PHOSPHOLIPASE A1-IBETA2, CHLOROPLASTIC"/>
    <property type="match status" value="1"/>
</dbReference>
<dbReference type="SUPFAM" id="SSF53474">
    <property type="entry name" value="alpha/beta-Hydrolases"/>
    <property type="match status" value="1"/>
</dbReference>
<feature type="region of interest" description="Disordered" evidence="8">
    <location>
        <begin position="1213"/>
        <end position="1246"/>
    </location>
</feature>
<dbReference type="Pfam" id="PF01764">
    <property type="entry name" value="Lipase_3"/>
    <property type="match status" value="2"/>
</dbReference>
<dbReference type="InterPro" id="IPR002921">
    <property type="entry name" value="Fungal_lipase-type"/>
</dbReference>
<evidence type="ECO:0000313" key="12">
    <source>
        <dbReference type="EMBL" id="CAE0717576.1"/>
    </source>
</evidence>
<evidence type="ECO:0000256" key="5">
    <source>
        <dbReference type="ARBA" id="ARBA00022946"/>
    </source>
</evidence>
<feature type="region of interest" description="Disordered" evidence="8">
    <location>
        <begin position="131"/>
        <end position="223"/>
    </location>
</feature>
<keyword evidence="6" id="KW-0442">Lipid degradation</keyword>
<evidence type="ECO:0000313" key="11">
    <source>
        <dbReference type="EMBL" id="CAE0717575.1"/>
    </source>
</evidence>
<evidence type="ECO:0000256" key="3">
    <source>
        <dbReference type="ARBA" id="ARBA00022640"/>
    </source>
</evidence>
<gene>
    <name evidence="11" type="ORF">PAUS00366_LOCUS10327</name>
    <name evidence="12" type="ORF">PAUS00366_LOCUS10328</name>
</gene>
<proteinExistence type="predicted"/>
<feature type="transmembrane region" description="Helical" evidence="9">
    <location>
        <begin position="591"/>
        <end position="613"/>
    </location>
</feature>
<evidence type="ECO:0000256" key="9">
    <source>
        <dbReference type="SAM" id="Phobius"/>
    </source>
</evidence>
<feature type="compositionally biased region" description="Basic and acidic residues" evidence="8">
    <location>
        <begin position="10"/>
        <end position="31"/>
    </location>
</feature>
<feature type="transmembrane region" description="Helical" evidence="9">
    <location>
        <begin position="404"/>
        <end position="426"/>
    </location>
</feature>
<feature type="compositionally biased region" description="Polar residues" evidence="8">
    <location>
        <begin position="196"/>
        <end position="205"/>
    </location>
</feature>
<evidence type="ECO:0000259" key="10">
    <source>
        <dbReference type="Pfam" id="PF01764"/>
    </source>
</evidence>
<dbReference type="GO" id="GO:0016042">
    <property type="term" value="P:lipid catabolic process"/>
    <property type="evidence" value="ECO:0007669"/>
    <property type="project" value="UniProtKB-KW"/>
</dbReference>
<feature type="region of interest" description="Disordered" evidence="8">
    <location>
        <begin position="1052"/>
        <end position="1082"/>
    </location>
</feature>
<dbReference type="GO" id="GO:0004620">
    <property type="term" value="F:phospholipase activity"/>
    <property type="evidence" value="ECO:0007669"/>
    <property type="project" value="UniProtKB-ARBA"/>
</dbReference>
<keyword evidence="4" id="KW-0378">Hydrolase</keyword>
<feature type="transmembrane region" description="Helical" evidence="9">
    <location>
        <begin position="369"/>
        <end position="392"/>
    </location>
</feature>
<dbReference type="Gene3D" id="3.40.50.1820">
    <property type="entry name" value="alpha/beta hydrolase"/>
    <property type="match status" value="1"/>
</dbReference>
<keyword evidence="7" id="KW-0443">Lipid metabolism</keyword>
<feature type="compositionally biased region" description="Polar residues" evidence="8">
    <location>
        <begin position="131"/>
        <end position="141"/>
    </location>
</feature>
<feature type="domain" description="Fungal lipase-type" evidence="10">
    <location>
        <begin position="1084"/>
        <end position="1132"/>
    </location>
</feature>
<accession>A0A6U9YWD2</accession>
<dbReference type="EMBL" id="HBIX01014034">
    <property type="protein sequence ID" value="CAE0717576.1"/>
    <property type="molecule type" value="Transcribed_RNA"/>
</dbReference>
<keyword evidence="5" id="KW-0809">Transit peptide</keyword>
<keyword evidence="2" id="KW-0150">Chloroplast</keyword>
<feature type="compositionally biased region" description="Basic and acidic residues" evidence="8">
    <location>
        <begin position="1220"/>
        <end position="1235"/>
    </location>
</feature>
<evidence type="ECO:0000256" key="1">
    <source>
        <dbReference type="ARBA" id="ARBA00004229"/>
    </source>
</evidence>